<accession>A0ABU9DPR7</accession>
<dbReference type="RefSeq" id="WP_341418008.1">
    <property type="nucleotide sequence ID" value="NZ_JBBPCC010000017.1"/>
</dbReference>
<evidence type="ECO:0000313" key="1">
    <source>
        <dbReference type="EMBL" id="MEK8130866.1"/>
    </source>
</evidence>
<gene>
    <name evidence="1" type="ORF">WMW72_23450</name>
</gene>
<protein>
    <submittedName>
        <fullName evidence="1">Uncharacterized protein</fullName>
    </submittedName>
</protein>
<name>A0ABU9DPR7_9BACL</name>
<reference evidence="1 2" key="1">
    <citation type="submission" date="2024-04" db="EMBL/GenBank/DDBJ databases">
        <title>draft genome sequnece of Paenibacillus filicis.</title>
        <authorList>
            <person name="Kim D.-U."/>
        </authorList>
    </citation>
    <scope>NUCLEOTIDE SEQUENCE [LARGE SCALE GENOMIC DNA]</scope>
    <source>
        <strain evidence="1 2">KACC14197</strain>
    </source>
</reference>
<proteinExistence type="predicted"/>
<evidence type="ECO:0000313" key="2">
    <source>
        <dbReference type="Proteomes" id="UP001469365"/>
    </source>
</evidence>
<dbReference type="EMBL" id="JBBPCC010000017">
    <property type="protein sequence ID" value="MEK8130866.1"/>
    <property type="molecule type" value="Genomic_DNA"/>
</dbReference>
<comment type="caution">
    <text evidence="1">The sequence shown here is derived from an EMBL/GenBank/DDBJ whole genome shotgun (WGS) entry which is preliminary data.</text>
</comment>
<dbReference type="Proteomes" id="UP001469365">
    <property type="component" value="Unassembled WGS sequence"/>
</dbReference>
<keyword evidence="2" id="KW-1185">Reference proteome</keyword>
<organism evidence="1 2">
    <name type="scientific">Paenibacillus filicis</name>
    <dbReference type="NCBI Taxonomy" id="669464"/>
    <lineage>
        <taxon>Bacteria</taxon>
        <taxon>Bacillati</taxon>
        <taxon>Bacillota</taxon>
        <taxon>Bacilli</taxon>
        <taxon>Bacillales</taxon>
        <taxon>Paenibacillaceae</taxon>
        <taxon>Paenibacillus</taxon>
    </lineage>
</organism>
<sequence>MVTVDMLKSTLENMQINRAVIIDDQVHFDPGKISDILNGHYDEADFDIREFVSTLGLSIDELKTTEEYPSLFITKIKEQFPNMLHSQIRELIILVSEVLGEGNLELHDRVPEDLDIDSNTILFLDYKLAGSLITSEQLANLLAQKSTTDKNPRSIVFISNDDYFILDGVRYRMLDYKLRTDYFRKLREKHESKNYKNTVYDYISKKSLATAAASNAELYKVLQNLYGSKKFFQLLNCIEDILFSSSVAVLGQFHLLNARSIQEMIKEKVTEEGISAPAFLTQWISRHIAKKVEKNEAFGREIDRIISEINKWTHSYYEIHEDVALRDILLSEMWDTTVNERHLPVDFGDIFEIDYNNDRRRAILLTQTCTLAVRNNGKRSGRVAMLALENEEKKGRDSGITIEDWNGEEITFDLDETVSMPISFLDITTLNSDGSAILSWDTGATPFNTPSNAIWSDGYIKMMRELVNDMGLKLIRTNKSMYQIDETFMPFTNDNSHQSYKYIFTLKRWHRLDQQYALFIFQTAQAWWGRIGLPVNINFMDDYQEIEGRINAHGSEYLVKAYIKRRVNDIVDVGISIDELTRVIKTIYEDDAAYIEELQPLMTRPELAHLHLASGNKILSLKLNKNGINVLATNNIYVKLTNEYPCNIDIRVGKITRFLLEGDEITSSIVEYGTDLIGNVRIKVLESLLEEKDLLKHVERIEYKVADHQLGKVVSLNSRQDKIFEYVIEKNIMMLKISDQFLHQETAVAEES</sequence>